<evidence type="ECO:0000256" key="4">
    <source>
        <dbReference type="ARBA" id="ARBA00023002"/>
    </source>
</evidence>
<evidence type="ECO:0000313" key="8">
    <source>
        <dbReference type="EMBL" id="EEC00734.1"/>
    </source>
</evidence>
<dbReference type="EMBL" id="ABJB010142102">
    <property type="status" value="NOT_ANNOTATED_CDS"/>
    <property type="molecule type" value="Genomic_DNA"/>
</dbReference>
<evidence type="ECO:0000256" key="5">
    <source>
        <dbReference type="ARBA" id="ARBA00023004"/>
    </source>
</evidence>
<dbReference type="AlphaFoldDB" id="B7P2B2"/>
<reference evidence="8 10" key="1">
    <citation type="submission" date="2008-03" db="EMBL/GenBank/DDBJ databases">
        <title>Annotation of Ixodes scapularis.</title>
        <authorList>
            <consortium name="Ixodes scapularis Genome Project Consortium"/>
            <person name="Caler E."/>
            <person name="Hannick L.I."/>
            <person name="Bidwell S."/>
            <person name="Joardar V."/>
            <person name="Thiagarajan M."/>
            <person name="Amedeo P."/>
            <person name="Galinsky K.J."/>
            <person name="Schobel S."/>
            <person name="Inman J."/>
            <person name="Hostetler J."/>
            <person name="Miller J."/>
            <person name="Hammond M."/>
            <person name="Megy K."/>
            <person name="Lawson D."/>
            <person name="Kodira C."/>
            <person name="Sutton G."/>
            <person name="Meyer J."/>
            <person name="Hill C.A."/>
            <person name="Birren B."/>
            <person name="Nene V."/>
            <person name="Collins F."/>
            <person name="Alarcon-Chaidez F."/>
            <person name="Wikel S."/>
            <person name="Strausberg R."/>
        </authorList>
    </citation>
    <scope>NUCLEOTIDE SEQUENCE [LARGE SCALE GENOMIC DNA]</scope>
    <source>
        <strain evidence="10">Wikel</strain>
        <strain evidence="8">Wikel colony</strain>
    </source>
</reference>
<keyword evidence="10" id="KW-1185">Reference proteome</keyword>
<gene>
    <name evidence="8" type="ORF">IscW_ISCW001476</name>
</gene>
<dbReference type="EMBL" id="ABJB010926698">
    <property type="status" value="NOT_ANNOTATED_CDS"/>
    <property type="molecule type" value="Genomic_DNA"/>
</dbReference>
<keyword evidence="3" id="KW-0479">Metal-binding</keyword>
<dbReference type="HOGENOM" id="CLU_1344584_0_0_1"/>
<organism>
    <name type="scientific">Ixodes scapularis</name>
    <name type="common">Black-legged tick</name>
    <name type="synonym">Deer tick</name>
    <dbReference type="NCBI Taxonomy" id="6945"/>
    <lineage>
        <taxon>Eukaryota</taxon>
        <taxon>Metazoa</taxon>
        <taxon>Ecdysozoa</taxon>
        <taxon>Arthropoda</taxon>
        <taxon>Chelicerata</taxon>
        <taxon>Arachnida</taxon>
        <taxon>Acari</taxon>
        <taxon>Parasitiformes</taxon>
        <taxon>Ixodida</taxon>
        <taxon>Ixodoidea</taxon>
        <taxon>Ixodidae</taxon>
        <taxon>Ixodinae</taxon>
        <taxon>Ixodes</taxon>
    </lineage>
</organism>
<reference evidence="9" key="2">
    <citation type="submission" date="2020-05" db="UniProtKB">
        <authorList>
            <consortium name="EnsemblMetazoa"/>
        </authorList>
    </citation>
    <scope>IDENTIFICATION</scope>
    <source>
        <strain evidence="9">wikel</strain>
    </source>
</reference>
<keyword evidence="6" id="KW-0503">Monooxygenase</keyword>
<dbReference type="SUPFAM" id="SSF48264">
    <property type="entry name" value="Cytochrome P450"/>
    <property type="match status" value="1"/>
</dbReference>
<dbReference type="InParanoid" id="B7P2B2"/>
<dbReference type="VEuPathDB" id="VectorBase:ISCW001476"/>
<name>B7P2B2_IXOSC</name>
<dbReference type="GO" id="GO:0016705">
    <property type="term" value="F:oxidoreductase activity, acting on paired donors, with incorporation or reduction of molecular oxygen"/>
    <property type="evidence" value="ECO:0007669"/>
    <property type="project" value="InterPro"/>
</dbReference>
<feature type="transmembrane region" description="Helical" evidence="7">
    <location>
        <begin position="174"/>
        <end position="198"/>
    </location>
</feature>
<evidence type="ECO:0000256" key="2">
    <source>
        <dbReference type="ARBA" id="ARBA00022617"/>
    </source>
</evidence>
<dbReference type="InterPro" id="IPR036396">
    <property type="entry name" value="Cyt_P450_sf"/>
</dbReference>
<proteinExistence type="inferred from homology"/>
<dbReference type="InterPro" id="IPR050705">
    <property type="entry name" value="Cytochrome_P450_3A"/>
</dbReference>
<dbReference type="PANTHER" id="PTHR24302">
    <property type="entry name" value="CYTOCHROME P450 FAMILY 3"/>
    <property type="match status" value="1"/>
</dbReference>
<dbReference type="GO" id="GO:0020037">
    <property type="term" value="F:heme binding"/>
    <property type="evidence" value="ECO:0007669"/>
    <property type="project" value="InterPro"/>
</dbReference>
<keyword evidence="7" id="KW-0472">Membrane</keyword>
<dbReference type="GO" id="GO:0004497">
    <property type="term" value="F:monooxygenase activity"/>
    <property type="evidence" value="ECO:0007669"/>
    <property type="project" value="UniProtKB-KW"/>
</dbReference>
<protein>
    <submittedName>
        <fullName evidence="8 9">Cytochrome P450, putative</fullName>
        <ecNumber evidence="8">1.14.13.67</ecNumber>
    </submittedName>
</protein>
<sequence>MAAPVWVAFLAVLVVWYFFWRKRKLAVFKTLGIPGPAPSFFTGNMSEILKKGSVVTFSEWIKQYGDLVGFFNGGTPVLIVKNVDLLKKIQIKDFGNFTCRGVVSAVSKNHNLSRRALTNVPGERWKEVRSLLKPAFKASNMKQVKPFQTKNKELKFTYTDQTQYADRHRAPRSFWLGCLISRVFSFITLKVVSFIFYVHQTFYS</sequence>
<dbReference type="EMBL" id="ABJB010226571">
    <property type="status" value="NOT_ANNOTATED_CDS"/>
    <property type="molecule type" value="Genomic_DNA"/>
</dbReference>
<feature type="transmembrane region" description="Helical" evidence="7">
    <location>
        <begin position="6"/>
        <end position="21"/>
    </location>
</feature>
<keyword evidence="5" id="KW-0408">Iron</keyword>
<dbReference type="EnsemblMetazoa" id="ISCW001476-RA">
    <property type="protein sequence ID" value="ISCW001476-PA"/>
    <property type="gene ID" value="ISCW001476"/>
</dbReference>
<keyword evidence="2" id="KW-0349">Heme</keyword>
<keyword evidence="7" id="KW-1133">Transmembrane helix</keyword>
<keyword evidence="4 8" id="KW-0560">Oxidoreductase</keyword>
<evidence type="ECO:0000313" key="9">
    <source>
        <dbReference type="EnsemblMetazoa" id="ISCW001476-PA"/>
    </source>
</evidence>
<comment type="similarity">
    <text evidence="1">Belongs to the cytochrome P450 family.</text>
</comment>
<dbReference type="PaxDb" id="6945-B7P2B2"/>
<dbReference type="EC" id="1.14.13.67" evidence="8"/>
<evidence type="ECO:0000256" key="1">
    <source>
        <dbReference type="ARBA" id="ARBA00010617"/>
    </source>
</evidence>
<keyword evidence="7" id="KW-0812">Transmembrane</keyword>
<dbReference type="Gene3D" id="1.10.630.10">
    <property type="entry name" value="Cytochrome P450"/>
    <property type="match status" value="1"/>
</dbReference>
<dbReference type="EMBL" id="DS621285">
    <property type="protein sequence ID" value="EEC00734.1"/>
    <property type="molecule type" value="Genomic_DNA"/>
</dbReference>
<evidence type="ECO:0000256" key="7">
    <source>
        <dbReference type="SAM" id="Phobius"/>
    </source>
</evidence>
<dbReference type="InterPro" id="IPR001128">
    <property type="entry name" value="Cyt_P450"/>
</dbReference>
<evidence type="ECO:0000256" key="3">
    <source>
        <dbReference type="ARBA" id="ARBA00022723"/>
    </source>
</evidence>
<dbReference type="Pfam" id="PF00067">
    <property type="entry name" value="p450"/>
    <property type="match status" value="1"/>
</dbReference>
<dbReference type="VEuPathDB" id="VectorBase:ISCI001476"/>
<dbReference type="Proteomes" id="UP000001555">
    <property type="component" value="Unassembled WGS sequence"/>
</dbReference>
<dbReference type="EMBL" id="ABJB010409132">
    <property type="status" value="NOT_ANNOTATED_CDS"/>
    <property type="molecule type" value="Genomic_DNA"/>
</dbReference>
<evidence type="ECO:0000256" key="6">
    <source>
        <dbReference type="ARBA" id="ARBA00023033"/>
    </source>
</evidence>
<dbReference type="OrthoDB" id="6512087at2759"/>
<dbReference type="EMBL" id="ABJB010301238">
    <property type="status" value="NOT_ANNOTATED_CDS"/>
    <property type="molecule type" value="Genomic_DNA"/>
</dbReference>
<accession>B7P2B2</accession>
<dbReference type="PANTHER" id="PTHR24302:SF15">
    <property type="entry name" value="FATTY-ACID PEROXYGENASE"/>
    <property type="match status" value="1"/>
</dbReference>
<evidence type="ECO:0000313" key="10">
    <source>
        <dbReference type="Proteomes" id="UP000001555"/>
    </source>
</evidence>
<dbReference type="GO" id="GO:0005506">
    <property type="term" value="F:iron ion binding"/>
    <property type="evidence" value="ECO:0007669"/>
    <property type="project" value="InterPro"/>
</dbReference>
<dbReference type="VEuPathDB" id="VectorBase:ISCP_003629"/>